<reference evidence="2 3" key="1">
    <citation type="submission" date="2019-10" db="EMBL/GenBank/DDBJ databases">
        <title>Assembly and Annotation for the nematode Trichostrongylus colubriformis.</title>
        <authorList>
            <person name="Martin J."/>
        </authorList>
    </citation>
    <scope>NUCLEOTIDE SEQUENCE [LARGE SCALE GENOMIC DNA]</scope>
    <source>
        <strain evidence="2">G859</strain>
        <tissue evidence="2">Whole worm</tissue>
    </source>
</reference>
<keyword evidence="3" id="KW-1185">Reference proteome</keyword>
<accession>A0AAN8GCG0</accession>
<feature type="region of interest" description="Disordered" evidence="1">
    <location>
        <begin position="1"/>
        <end position="41"/>
    </location>
</feature>
<feature type="compositionally biased region" description="Basic and acidic residues" evidence="1">
    <location>
        <begin position="29"/>
        <end position="41"/>
    </location>
</feature>
<organism evidence="2 3">
    <name type="scientific">Trichostrongylus colubriformis</name>
    <name type="common">Black scour worm</name>
    <dbReference type="NCBI Taxonomy" id="6319"/>
    <lineage>
        <taxon>Eukaryota</taxon>
        <taxon>Metazoa</taxon>
        <taxon>Ecdysozoa</taxon>
        <taxon>Nematoda</taxon>
        <taxon>Chromadorea</taxon>
        <taxon>Rhabditida</taxon>
        <taxon>Rhabditina</taxon>
        <taxon>Rhabditomorpha</taxon>
        <taxon>Strongyloidea</taxon>
        <taxon>Trichostrongylidae</taxon>
        <taxon>Trichostrongylus</taxon>
    </lineage>
</organism>
<proteinExistence type="predicted"/>
<sequence>MIISSAAQGVNTRDQYKRRKKNSPYNATKMEDHKAQEMGNAAKEKINDAGRAVRNTAEKVADKAGELKDKAKQKIQEGADSMKSH</sequence>
<gene>
    <name evidence="2" type="ORF">GCK32_019536</name>
</gene>
<dbReference type="AlphaFoldDB" id="A0AAN8GCG0"/>
<feature type="compositionally biased region" description="Polar residues" evidence="1">
    <location>
        <begin position="1"/>
        <end position="13"/>
    </location>
</feature>
<dbReference type="Gene3D" id="6.10.140.1430">
    <property type="match status" value="1"/>
</dbReference>
<evidence type="ECO:0000313" key="3">
    <source>
        <dbReference type="Proteomes" id="UP001331761"/>
    </source>
</evidence>
<feature type="region of interest" description="Disordered" evidence="1">
    <location>
        <begin position="60"/>
        <end position="85"/>
    </location>
</feature>
<evidence type="ECO:0000313" key="2">
    <source>
        <dbReference type="EMBL" id="KAK5982193.1"/>
    </source>
</evidence>
<evidence type="ECO:0000256" key="1">
    <source>
        <dbReference type="SAM" id="MobiDB-lite"/>
    </source>
</evidence>
<name>A0AAN8GCG0_TRICO</name>
<dbReference type="EMBL" id="WIXE01005419">
    <property type="protein sequence ID" value="KAK5982193.1"/>
    <property type="molecule type" value="Genomic_DNA"/>
</dbReference>
<protein>
    <submittedName>
        <fullName evidence="2">Uncharacterized protein</fullName>
    </submittedName>
</protein>
<comment type="caution">
    <text evidence="2">The sequence shown here is derived from an EMBL/GenBank/DDBJ whole genome shotgun (WGS) entry which is preliminary data.</text>
</comment>
<dbReference type="Proteomes" id="UP001331761">
    <property type="component" value="Unassembled WGS sequence"/>
</dbReference>